<dbReference type="Gene3D" id="3.40.50.150">
    <property type="entry name" value="Vaccinia Virus protein VP39"/>
    <property type="match status" value="2"/>
</dbReference>
<evidence type="ECO:0000256" key="4">
    <source>
        <dbReference type="PIRSR" id="PIRSR000398-1"/>
    </source>
</evidence>
<dbReference type="GO" id="GO:0032259">
    <property type="term" value="P:methylation"/>
    <property type="evidence" value="ECO:0007669"/>
    <property type="project" value="UniProtKB-KW"/>
</dbReference>
<evidence type="ECO:0000256" key="2">
    <source>
        <dbReference type="ARBA" id="ARBA00022679"/>
    </source>
</evidence>
<feature type="binding site" evidence="4">
    <location>
        <position position="7"/>
    </location>
    <ligand>
        <name>S-adenosyl-L-methionine</name>
        <dbReference type="ChEBI" id="CHEBI:59789"/>
    </ligand>
</feature>
<protein>
    <submittedName>
        <fullName evidence="5">DNA adenine methylase</fullName>
    </submittedName>
</protein>
<dbReference type="InterPro" id="IPR029063">
    <property type="entry name" value="SAM-dependent_MTases_sf"/>
</dbReference>
<feature type="binding site" evidence="4">
    <location>
        <position position="11"/>
    </location>
    <ligand>
        <name>S-adenosyl-L-methionine</name>
        <dbReference type="ChEBI" id="CHEBI:59789"/>
    </ligand>
</feature>
<dbReference type="KEGG" id="pwn:QNH46_07720"/>
<evidence type="ECO:0000256" key="1">
    <source>
        <dbReference type="ARBA" id="ARBA00022603"/>
    </source>
</evidence>
<keyword evidence="1 5" id="KW-0489">Methyltransferase</keyword>
<sequence length="292" mass="33635">MSSPLLWFGGKGVVAKKHIIPFLPKHRFYREPCVGGCHVIAQKSRAAHEVVNDVDGNLVNFLLEVRRDPELFTYEALRLPYSRLLYDKFRQEPWPDDPFQRAVRWFYLNRSGINAGNAEEVPTTGWRHSNSSNQNPAQGYASACNRIIDFAARMSGVMIECMSFHYFIPKYDNPGAVWYVDPPYVGRERRYAGNWTMDHHEELAALLNNTKGFVILSYYDHPILENLYPGWHRRSFSNPKQVTVTGRDSKATELLIMNFDPEKEVNKTNERNTRCLAGTDKGRAHGMPAVRR</sequence>
<feature type="binding site" evidence="4">
    <location>
        <position position="53"/>
    </location>
    <ligand>
        <name>S-adenosyl-L-methionine</name>
        <dbReference type="ChEBI" id="CHEBI:59789"/>
    </ligand>
</feature>
<dbReference type="GO" id="GO:0043565">
    <property type="term" value="F:sequence-specific DNA binding"/>
    <property type="evidence" value="ECO:0007669"/>
    <property type="project" value="TreeGrafter"/>
</dbReference>
<name>A0AA95ICU9_9BACL</name>
<dbReference type="GO" id="GO:0009307">
    <property type="term" value="P:DNA restriction-modification system"/>
    <property type="evidence" value="ECO:0007669"/>
    <property type="project" value="InterPro"/>
</dbReference>
<evidence type="ECO:0000313" key="6">
    <source>
        <dbReference type="Proteomes" id="UP001177943"/>
    </source>
</evidence>
<keyword evidence="3" id="KW-0949">S-adenosyl-L-methionine</keyword>
<dbReference type="InterPro" id="IPR012263">
    <property type="entry name" value="M_m6A_EcoRV"/>
</dbReference>
<gene>
    <name evidence="5" type="ORF">QNH46_07720</name>
</gene>
<feature type="binding site" evidence="4">
    <location>
        <position position="181"/>
    </location>
    <ligand>
        <name>S-adenosyl-L-methionine</name>
        <dbReference type="ChEBI" id="CHEBI:59789"/>
    </ligand>
</feature>
<dbReference type="EMBL" id="CP126084">
    <property type="protein sequence ID" value="WHX50525.1"/>
    <property type="molecule type" value="Genomic_DNA"/>
</dbReference>
<dbReference type="GO" id="GO:0009007">
    <property type="term" value="F:site-specific DNA-methyltransferase (adenine-specific) activity"/>
    <property type="evidence" value="ECO:0007669"/>
    <property type="project" value="UniProtKB-EC"/>
</dbReference>
<evidence type="ECO:0000313" key="5">
    <source>
        <dbReference type="EMBL" id="WHX50525.1"/>
    </source>
</evidence>
<accession>A0AA95ICU9</accession>
<proteinExistence type="predicted"/>
<dbReference type="Pfam" id="PF02086">
    <property type="entry name" value="MethyltransfD12"/>
    <property type="match status" value="1"/>
</dbReference>
<organism evidence="5 6">
    <name type="scientific">Paenibacillus woosongensis</name>
    <dbReference type="NCBI Taxonomy" id="307580"/>
    <lineage>
        <taxon>Bacteria</taxon>
        <taxon>Bacillati</taxon>
        <taxon>Bacillota</taxon>
        <taxon>Bacilli</taxon>
        <taxon>Bacillales</taxon>
        <taxon>Paenibacillaceae</taxon>
        <taxon>Paenibacillus</taxon>
    </lineage>
</organism>
<dbReference type="RefSeq" id="WP_283927586.1">
    <property type="nucleotide sequence ID" value="NZ_CP126084.1"/>
</dbReference>
<dbReference type="Proteomes" id="UP001177943">
    <property type="component" value="Chromosome"/>
</dbReference>
<dbReference type="GO" id="GO:0006298">
    <property type="term" value="P:mismatch repair"/>
    <property type="evidence" value="ECO:0007669"/>
    <property type="project" value="TreeGrafter"/>
</dbReference>
<dbReference type="AlphaFoldDB" id="A0AA95ICU9"/>
<dbReference type="PIRSF" id="PIRSF000398">
    <property type="entry name" value="M_m6A_EcoRV"/>
    <property type="match status" value="1"/>
</dbReference>
<dbReference type="SUPFAM" id="SSF53335">
    <property type="entry name" value="S-adenosyl-L-methionine-dependent methyltransferases"/>
    <property type="match status" value="1"/>
</dbReference>
<dbReference type="GO" id="GO:1904047">
    <property type="term" value="F:S-adenosyl-L-methionine binding"/>
    <property type="evidence" value="ECO:0007669"/>
    <property type="project" value="TreeGrafter"/>
</dbReference>
<keyword evidence="2" id="KW-0808">Transferase</keyword>
<dbReference type="PANTHER" id="PTHR30481">
    <property type="entry name" value="DNA ADENINE METHYLASE"/>
    <property type="match status" value="1"/>
</dbReference>
<reference evidence="5" key="1">
    <citation type="submission" date="2023-05" db="EMBL/GenBank/DDBJ databases">
        <title>Comparative genomics of Bacillaceae isolates and their secondary metabolite potential.</title>
        <authorList>
            <person name="Song L."/>
            <person name="Nielsen L.J."/>
            <person name="Mohite O."/>
            <person name="Xu X."/>
            <person name="Weber T."/>
            <person name="Kovacs A.T."/>
        </authorList>
    </citation>
    <scope>NUCLEOTIDE SEQUENCE</scope>
    <source>
        <strain evidence="5">B2_4</strain>
    </source>
</reference>
<dbReference type="InterPro" id="IPR012327">
    <property type="entry name" value="MeTrfase_D12"/>
</dbReference>
<evidence type="ECO:0000256" key="3">
    <source>
        <dbReference type="ARBA" id="ARBA00022691"/>
    </source>
</evidence>